<sequence length="74" mass="8582">MNRRCINARRKSASAKFKAQGGYLCIDKSTSREWRAEFGGKMVFARFLWQAEESAMKKRREPEAAQEKRPGITK</sequence>
<dbReference type="Proteomes" id="UP001497644">
    <property type="component" value="Chromosome 7"/>
</dbReference>
<evidence type="ECO:0000313" key="3">
    <source>
        <dbReference type="Proteomes" id="UP001497644"/>
    </source>
</evidence>
<dbReference type="EMBL" id="OZ034830">
    <property type="protein sequence ID" value="CAL1687128.1"/>
    <property type="molecule type" value="Genomic_DNA"/>
</dbReference>
<dbReference type="AlphaFoldDB" id="A0AAV2P3C3"/>
<gene>
    <name evidence="2" type="ORF">LPLAT_LOCUS12388</name>
</gene>
<evidence type="ECO:0000256" key="1">
    <source>
        <dbReference type="SAM" id="MobiDB-lite"/>
    </source>
</evidence>
<keyword evidence="3" id="KW-1185">Reference proteome</keyword>
<evidence type="ECO:0000313" key="2">
    <source>
        <dbReference type="EMBL" id="CAL1687128.1"/>
    </source>
</evidence>
<accession>A0AAV2P3C3</accession>
<feature type="region of interest" description="Disordered" evidence="1">
    <location>
        <begin position="55"/>
        <end position="74"/>
    </location>
</feature>
<proteinExistence type="predicted"/>
<name>A0AAV2P3C3_9HYME</name>
<protein>
    <submittedName>
        <fullName evidence="2">Uncharacterized protein</fullName>
    </submittedName>
</protein>
<reference evidence="2" key="1">
    <citation type="submission" date="2024-04" db="EMBL/GenBank/DDBJ databases">
        <authorList>
            <consortium name="Molecular Ecology Group"/>
        </authorList>
    </citation>
    <scope>NUCLEOTIDE SEQUENCE</scope>
</reference>
<organism evidence="2 3">
    <name type="scientific">Lasius platythorax</name>
    <dbReference type="NCBI Taxonomy" id="488582"/>
    <lineage>
        <taxon>Eukaryota</taxon>
        <taxon>Metazoa</taxon>
        <taxon>Ecdysozoa</taxon>
        <taxon>Arthropoda</taxon>
        <taxon>Hexapoda</taxon>
        <taxon>Insecta</taxon>
        <taxon>Pterygota</taxon>
        <taxon>Neoptera</taxon>
        <taxon>Endopterygota</taxon>
        <taxon>Hymenoptera</taxon>
        <taxon>Apocrita</taxon>
        <taxon>Aculeata</taxon>
        <taxon>Formicoidea</taxon>
        <taxon>Formicidae</taxon>
        <taxon>Formicinae</taxon>
        <taxon>Lasius</taxon>
        <taxon>Lasius</taxon>
    </lineage>
</organism>